<dbReference type="InterPro" id="IPR020568">
    <property type="entry name" value="Ribosomal_Su5_D2-typ_SF"/>
</dbReference>
<dbReference type="HAMAP" id="MF_00227">
    <property type="entry name" value="RNase_P"/>
    <property type="match status" value="1"/>
</dbReference>
<dbReference type="GO" id="GO:0001682">
    <property type="term" value="P:tRNA 5'-leader removal"/>
    <property type="evidence" value="ECO:0007669"/>
    <property type="project" value="UniProtKB-UniRule"/>
</dbReference>
<comment type="subunit">
    <text evidence="7">Consists of a catalytic RNA component (M1 or rnpB) and a protein subunit.</text>
</comment>
<comment type="similarity">
    <text evidence="7">Belongs to the RnpA family.</text>
</comment>
<dbReference type="Proteomes" id="UP000434850">
    <property type="component" value="Unassembled WGS sequence"/>
</dbReference>
<evidence type="ECO:0000256" key="1">
    <source>
        <dbReference type="ARBA" id="ARBA00002663"/>
    </source>
</evidence>
<evidence type="ECO:0000313" key="9">
    <source>
        <dbReference type="Proteomes" id="UP000434850"/>
    </source>
</evidence>
<keyword evidence="3 7" id="KW-0540">Nuclease</keyword>
<evidence type="ECO:0000256" key="2">
    <source>
        <dbReference type="ARBA" id="ARBA00022694"/>
    </source>
</evidence>
<evidence type="ECO:0000256" key="5">
    <source>
        <dbReference type="ARBA" id="ARBA00022801"/>
    </source>
</evidence>
<dbReference type="OrthoDB" id="1524972at2"/>
<dbReference type="EC" id="3.1.26.5" evidence="7"/>
<protein>
    <recommendedName>
        <fullName evidence="7">Ribonuclease P protein component</fullName>
        <shortName evidence="7">RNase P protein</shortName>
        <shortName evidence="7">RNaseP protein</shortName>
        <ecNumber evidence="7">3.1.26.5</ecNumber>
    </recommendedName>
    <alternativeName>
        <fullName evidence="7">Protein C5</fullName>
    </alternativeName>
</protein>
<organism evidence="8 9">
    <name type="scientific">Mucilaginibacter aquatilis</name>
    <dbReference type="NCBI Taxonomy" id="1517760"/>
    <lineage>
        <taxon>Bacteria</taxon>
        <taxon>Pseudomonadati</taxon>
        <taxon>Bacteroidota</taxon>
        <taxon>Sphingobacteriia</taxon>
        <taxon>Sphingobacteriales</taxon>
        <taxon>Sphingobacteriaceae</taxon>
        <taxon>Mucilaginibacter</taxon>
    </lineage>
</organism>
<dbReference type="Gene3D" id="3.30.230.10">
    <property type="match status" value="1"/>
</dbReference>
<sequence length="130" mass="15319">MYTFKKEERLCNKRLLDKLFHGGSSFLCYPFRVSWISAPQPQTHPVQVVFAVAKKRYRRAVDRNLIKRRTREAYRLHKDALLYGPLLQNNKQILLSINYIGKEINDFAFMDKRMVKLMVQLCQQADVAAV</sequence>
<gene>
    <name evidence="7" type="primary">rnpA</name>
    <name evidence="8" type="ORF">GO816_12450</name>
</gene>
<dbReference type="SUPFAM" id="SSF54211">
    <property type="entry name" value="Ribosomal protein S5 domain 2-like"/>
    <property type="match status" value="1"/>
</dbReference>
<dbReference type="InterPro" id="IPR000100">
    <property type="entry name" value="RNase_P"/>
</dbReference>
<evidence type="ECO:0000256" key="7">
    <source>
        <dbReference type="HAMAP-Rule" id="MF_00227"/>
    </source>
</evidence>
<comment type="function">
    <text evidence="1 7">RNaseP catalyzes the removal of the 5'-leader sequence from pre-tRNA to produce the mature 5'-terminus. It can also cleave other RNA substrates such as 4.5S RNA. The protein component plays an auxiliary but essential role in vivo by binding to the 5'-leader sequence and broadening the substrate specificity of the ribozyme.</text>
</comment>
<dbReference type="EMBL" id="WQLA01000004">
    <property type="protein sequence ID" value="MVN91940.1"/>
    <property type="molecule type" value="Genomic_DNA"/>
</dbReference>
<evidence type="ECO:0000313" key="8">
    <source>
        <dbReference type="EMBL" id="MVN91940.1"/>
    </source>
</evidence>
<dbReference type="InterPro" id="IPR020539">
    <property type="entry name" value="RNase_P_CS"/>
</dbReference>
<proteinExistence type="inferred from homology"/>
<dbReference type="RefSeq" id="WP_157542255.1">
    <property type="nucleotide sequence ID" value="NZ_WQLA01000004.1"/>
</dbReference>
<dbReference type="PANTHER" id="PTHR33992:SF1">
    <property type="entry name" value="RIBONUCLEASE P PROTEIN COMPONENT"/>
    <property type="match status" value="1"/>
</dbReference>
<evidence type="ECO:0000256" key="4">
    <source>
        <dbReference type="ARBA" id="ARBA00022759"/>
    </source>
</evidence>
<dbReference type="GO" id="GO:0042781">
    <property type="term" value="F:3'-tRNA processing endoribonuclease activity"/>
    <property type="evidence" value="ECO:0007669"/>
    <property type="project" value="TreeGrafter"/>
</dbReference>
<keyword evidence="4 7" id="KW-0255">Endonuclease</keyword>
<comment type="caution">
    <text evidence="8">The sequence shown here is derived from an EMBL/GenBank/DDBJ whole genome shotgun (WGS) entry which is preliminary data.</text>
</comment>
<dbReference type="InterPro" id="IPR014721">
    <property type="entry name" value="Ribsml_uS5_D2-typ_fold_subgr"/>
</dbReference>
<dbReference type="GO" id="GO:0004526">
    <property type="term" value="F:ribonuclease P activity"/>
    <property type="evidence" value="ECO:0007669"/>
    <property type="project" value="UniProtKB-UniRule"/>
</dbReference>
<comment type="catalytic activity">
    <reaction evidence="7">
        <text>Endonucleolytic cleavage of RNA, removing 5'-extranucleotides from tRNA precursor.</text>
        <dbReference type="EC" id="3.1.26.5"/>
    </reaction>
</comment>
<keyword evidence="6 7" id="KW-0694">RNA-binding</keyword>
<keyword evidence="5 7" id="KW-0378">Hydrolase</keyword>
<keyword evidence="2 7" id="KW-0819">tRNA processing</keyword>
<evidence type="ECO:0000256" key="3">
    <source>
        <dbReference type="ARBA" id="ARBA00022722"/>
    </source>
</evidence>
<evidence type="ECO:0000256" key="6">
    <source>
        <dbReference type="ARBA" id="ARBA00022884"/>
    </source>
</evidence>
<dbReference type="PROSITE" id="PS00648">
    <property type="entry name" value="RIBONUCLEASE_P"/>
    <property type="match status" value="1"/>
</dbReference>
<name>A0A6I4I9Q9_9SPHI</name>
<accession>A0A6I4I9Q9</accession>
<dbReference type="GO" id="GO:0000049">
    <property type="term" value="F:tRNA binding"/>
    <property type="evidence" value="ECO:0007669"/>
    <property type="project" value="UniProtKB-UniRule"/>
</dbReference>
<dbReference type="PANTHER" id="PTHR33992">
    <property type="entry name" value="RIBONUCLEASE P PROTEIN COMPONENT"/>
    <property type="match status" value="1"/>
</dbReference>
<keyword evidence="9" id="KW-1185">Reference proteome</keyword>
<dbReference type="Pfam" id="PF00825">
    <property type="entry name" value="Ribonuclease_P"/>
    <property type="match status" value="1"/>
</dbReference>
<dbReference type="AlphaFoldDB" id="A0A6I4I9Q9"/>
<reference evidence="8 9" key="1">
    <citation type="submission" date="2019-12" db="EMBL/GenBank/DDBJ databases">
        <title>Mucilaginibacter sp. HME9299 genome sequencing and assembly.</title>
        <authorList>
            <person name="Kang H."/>
            <person name="Kim H."/>
            <person name="Joh K."/>
        </authorList>
    </citation>
    <scope>NUCLEOTIDE SEQUENCE [LARGE SCALE GENOMIC DNA]</scope>
    <source>
        <strain evidence="8 9">HME9299</strain>
    </source>
</reference>
<dbReference type="GO" id="GO:0030677">
    <property type="term" value="C:ribonuclease P complex"/>
    <property type="evidence" value="ECO:0007669"/>
    <property type="project" value="TreeGrafter"/>
</dbReference>